<dbReference type="HOGENOM" id="CLU_041936_1_0_1"/>
<dbReference type="GO" id="GO:0006003">
    <property type="term" value="P:fructose 2,6-bisphosphate metabolic process"/>
    <property type="evidence" value="ECO:0007669"/>
    <property type="project" value="InterPro"/>
</dbReference>
<evidence type="ECO:0000259" key="3">
    <source>
        <dbReference type="Pfam" id="PF01591"/>
    </source>
</evidence>
<keyword evidence="2" id="KW-0067">ATP-binding</keyword>
<dbReference type="RefSeq" id="XP_003866674.1">
    <property type="nucleotide sequence ID" value="XM_003866626.1"/>
</dbReference>
<accession>H8WYC0</accession>
<gene>
    <name evidence="4" type="ORF">CORT_0A08510</name>
</gene>
<sequence length="314" mass="35511">MSSSNTQLFNNSDNYYGEYTATMSPNAYNENNECEYTDSPHDELISTLSSTSINSLFDPDSQFHSTSTHPGTSTITPALTRNNSLKTRQKQTTTQEFINTIEQKLQRLNSEHTINHLHNSKSTIERAKVVVLLVGLPASGKSTLCHQIKDYIHSTTGYKCGVYNAGDVRRKRSITFNDANYFDPNNVCAQRDRDLYATITLNHLLSDLDHVDIGFLDATNTTVERRQKMLKHINSKDLAAVILEVESIFADFNIVSGKLNNADYIHQDNKLAAFQDFKNRLSHYKSVYEPVTWEELDESQVTAYIKCVNGGETF</sequence>
<dbReference type="eggNOG" id="KOG0234">
    <property type="taxonomic scope" value="Eukaryota"/>
</dbReference>
<dbReference type="SUPFAM" id="SSF52540">
    <property type="entry name" value="P-loop containing nucleoside triphosphate hydrolases"/>
    <property type="match status" value="1"/>
</dbReference>
<keyword evidence="1" id="KW-0547">Nucleotide-binding</keyword>
<dbReference type="PIRSF" id="PIRSF000709">
    <property type="entry name" value="6PFK_2-Ptase"/>
    <property type="match status" value="1"/>
</dbReference>
<evidence type="ECO:0000313" key="4">
    <source>
        <dbReference type="EMBL" id="CCG21235.1"/>
    </source>
</evidence>
<dbReference type="GO" id="GO:0006000">
    <property type="term" value="P:fructose metabolic process"/>
    <property type="evidence" value="ECO:0007669"/>
    <property type="project" value="InterPro"/>
</dbReference>
<dbReference type="EMBL" id="HE681719">
    <property type="protein sequence ID" value="CCG21235.1"/>
    <property type="molecule type" value="Genomic_DNA"/>
</dbReference>
<evidence type="ECO:0000256" key="1">
    <source>
        <dbReference type="ARBA" id="ARBA00022741"/>
    </source>
</evidence>
<organism evidence="4 5">
    <name type="scientific">Candida orthopsilosis (strain 90-125)</name>
    <name type="common">Yeast</name>
    <dbReference type="NCBI Taxonomy" id="1136231"/>
    <lineage>
        <taxon>Eukaryota</taxon>
        <taxon>Fungi</taxon>
        <taxon>Dikarya</taxon>
        <taxon>Ascomycota</taxon>
        <taxon>Saccharomycotina</taxon>
        <taxon>Pichiomycetes</taxon>
        <taxon>Debaryomycetaceae</taxon>
        <taxon>Candida/Lodderomyces clade</taxon>
        <taxon>Candida</taxon>
    </lineage>
</organism>
<evidence type="ECO:0000256" key="2">
    <source>
        <dbReference type="ARBA" id="ARBA00022840"/>
    </source>
</evidence>
<evidence type="ECO:0000313" key="5">
    <source>
        <dbReference type="Proteomes" id="UP000005018"/>
    </source>
</evidence>
<dbReference type="InterPro" id="IPR027417">
    <property type="entry name" value="P-loop_NTPase"/>
</dbReference>
<dbReference type="InterPro" id="IPR003094">
    <property type="entry name" value="6Pfruct_kin"/>
</dbReference>
<dbReference type="OrthoDB" id="267323at2759"/>
<proteinExistence type="predicted"/>
<feature type="domain" description="6-phosphofructo-2-kinase" evidence="3">
    <location>
        <begin position="122"/>
        <end position="313"/>
    </location>
</feature>
<dbReference type="Proteomes" id="UP000005018">
    <property type="component" value="Chromosome 1"/>
</dbReference>
<dbReference type="Pfam" id="PF01591">
    <property type="entry name" value="6PF2K"/>
    <property type="match status" value="1"/>
</dbReference>
<protein>
    <recommendedName>
        <fullName evidence="3">6-phosphofructo-2-kinase domain-containing protein</fullName>
    </recommendedName>
</protein>
<dbReference type="PANTHER" id="PTHR10606">
    <property type="entry name" value="6-PHOSPHOFRUCTO-2-KINASE/FRUCTOSE-2,6-BISPHOSPHATASE"/>
    <property type="match status" value="1"/>
</dbReference>
<reference evidence="4 5" key="1">
    <citation type="journal article" date="2012" name="PLoS ONE">
        <title>Sequence and analysis of the genome of the pathogenic yeast Candida orthopsilosis.</title>
        <authorList>
            <person name="Riccombeni A."/>
            <person name="Vidanes G."/>
            <person name="Proux-Wera E."/>
            <person name="Wolfe K.H."/>
            <person name="Butler G."/>
        </authorList>
    </citation>
    <scope>NUCLEOTIDE SEQUENCE [LARGE SCALE GENOMIC DNA]</scope>
    <source>
        <strain evidence="4 5">Co 90-125</strain>
    </source>
</reference>
<keyword evidence="5" id="KW-1185">Reference proteome</keyword>
<dbReference type="Gene3D" id="3.40.50.300">
    <property type="entry name" value="P-loop containing nucleotide triphosphate hydrolases"/>
    <property type="match status" value="1"/>
</dbReference>
<dbReference type="GO" id="GO:0003873">
    <property type="term" value="F:6-phosphofructo-2-kinase activity"/>
    <property type="evidence" value="ECO:0007669"/>
    <property type="project" value="InterPro"/>
</dbReference>
<dbReference type="KEGG" id="cot:CORT_0A08510"/>
<dbReference type="GeneID" id="14537924"/>
<dbReference type="GO" id="GO:0005829">
    <property type="term" value="C:cytosol"/>
    <property type="evidence" value="ECO:0007669"/>
    <property type="project" value="TreeGrafter"/>
</dbReference>
<dbReference type="AlphaFoldDB" id="H8WYC0"/>
<dbReference type="InterPro" id="IPR013079">
    <property type="entry name" value="6Phosfructo_kin"/>
</dbReference>
<dbReference type="PANTHER" id="PTHR10606:SF32">
    <property type="entry name" value="6-PHOSPHOFRUCTO-2-KINASE 1"/>
    <property type="match status" value="1"/>
</dbReference>
<name>H8WYC0_CANO9</name>
<dbReference type="GO" id="GO:0005524">
    <property type="term" value="F:ATP binding"/>
    <property type="evidence" value="ECO:0007669"/>
    <property type="project" value="UniProtKB-KW"/>
</dbReference>